<dbReference type="InterPro" id="IPR036388">
    <property type="entry name" value="WH-like_DNA-bd_sf"/>
</dbReference>
<dbReference type="InterPro" id="IPR005119">
    <property type="entry name" value="LysR_subst-bd"/>
</dbReference>
<evidence type="ECO:0000259" key="2">
    <source>
        <dbReference type="Pfam" id="PF03466"/>
    </source>
</evidence>
<dbReference type="AlphaFoldDB" id="F6G1M2"/>
<dbReference type="eggNOG" id="COG0583">
    <property type="taxonomic scope" value="Bacteria"/>
</dbReference>
<dbReference type="Gene3D" id="1.10.10.10">
    <property type="entry name" value="Winged helix-like DNA-binding domain superfamily/Winged helix DNA-binding domain"/>
    <property type="match status" value="1"/>
</dbReference>
<dbReference type="KEGG" id="rsn:RSPO_c01855"/>
<dbReference type="InterPro" id="IPR058163">
    <property type="entry name" value="LysR-type_TF_proteobact-type"/>
</dbReference>
<dbReference type="Proteomes" id="UP000007953">
    <property type="component" value="Chromosome"/>
</dbReference>
<accession>F6G1M2</accession>
<evidence type="ECO:0000313" key="3">
    <source>
        <dbReference type="EMBL" id="AEG69155.1"/>
    </source>
</evidence>
<dbReference type="SUPFAM" id="SSF53850">
    <property type="entry name" value="Periplasmic binding protein-like II"/>
    <property type="match status" value="1"/>
</dbReference>
<reference evidence="3 4" key="1">
    <citation type="journal article" date="2011" name="J. Bacteriol.">
        <title>Complete genome sequence of the plant pathogen Ralstonia solanacearum strain Po82.</title>
        <authorList>
            <person name="Xu J."/>
            <person name="Zheng H.J."/>
            <person name="Liu L."/>
            <person name="Pan Z.C."/>
            <person name="Prior P."/>
            <person name="Tang B."/>
            <person name="Xu J.S."/>
            <person name="Zhang H."/>
            <person name="Tian Q."/>
            <person name="Zhang L.Q."/>
            <person name="Feng J."/>
        </authorList>
    </citation>
    <scope>NUCLEOTIDE SEQUENCE [LARGE SCALE GENOMIC DNA]</scope>
    <source>
        <strain evidence="3 4">Po82</strain>
    </source>
</reference>
<gene>
    <name evidence="3" type="ordered locus">RSPO_c01855</name>
</gene>
<proteinExistence type="inferred from homology"/>
<organism evidence="3 4">
    <name type="scientific">Ralstonia solanacearum (strain Po82)</name>
    <dbReference type="NCBI Taxonomy" id="1031711"/>
    <lineage>
        <taxon>Bacteria</taxon>
        <taxon>Pseudomonadati</taxon>
        <taxon>Pseudomonadota</taxon>
        <taxon>Betaproteobacteria</taxon>
        <taxon>Burkholderiales</taxon>
        <taxon>Burkholderiaceae</taxon>
        <taxon>Ralstonia</taxon>
        <taxon>Ralstonia solanacearum species complex</taxon>
    </lineage>
</organism>
<evidence type="ECO:0000256" key="1">
    <source>
        <dbReference type="ARBA" id="ARBA00009437"/>
    </source>
</evidence>
<dbReference type="EMBL" id="CP002819">
    <property type="protein sequence ID" value="AEG69155.1"/>
    <property type="molecule type" value="Genomic_DNA"/>
</dbReference>
<sequence>MLHRTTRSLVLTDEGQRFPETAQPVLAALDRALNQARESKDEIACRLWIVGPKLSFAPILMPVIDEFCRLYPQVQPDVQLDDGKSNWVLERVDVGFRIGTSPDEGVIARRLFPVQLMICAAPSYLERHGAPKSLDDLATHRCSAFRHPATDQVLPWYLNIDGEIVHRHVSPMFSTNDTELELQAVLAGQVVGQVANLAAAAHIREGRLVPLLLHMSDHIGVHLYYGSRAA</sequence>
<evidence type="ECO:0000313" key="4">
    <source>
        <dbReference type="Proteomes" id="UP000007953"/>
    </source>
</evidence>
<dbReference type="HOGENOM" id="CLU_039613_16_4_4"/>
<comment type="similarity">
    <text evidence="1">Belongs to the LysR transcriptional regulatory family.</text>
</comment>
<feature type="domain" description="LysR substrate-binding" evidence="2">
    <location>
        <begin position="59"/>
        <end position="225"/>
    </location>
</feature>
<dbReference type="PATRIC" id="fig|1031711.3.peg.1803"/>
<dbReference type="PANTHER" id="PTHR30537:SF5">
    <property type="entry name" value="HTH-TYPE TRANSCRIPTIONAL ACTIVATOR TTDR-RELATED"/>
    <property type="match status" value="1"/>
</dbReference>
<protein>
    <submittedName>
        <fullName evidence="3">Transcription regulator protein</fullName>
    </submittedName>
</protein>
<dbReference type="CDD" id="cd08422">
    <property type="entry name" value="PBP2_CrgA_like"/>
    <property type="match status" value="1"/>
</dbReference>
<dbReference type="Gene3D" id="3.40.190.10">
    <property type="entry name" value="Periplasmic binding protein-like II"/>
    <property type="match status" value="2"/>
</dbReference>
<dbReference type="Pfam" id="PF03466">
    <property type="entry name" value="LysR_substrate"/>
    <property type="match status" value="1"/>
</dbReference>
<dbReference type="PANTHER" id="PTHR30537">
    <property type="entry name" value="HTH-TYPE TRANSCRIPTIONAL REGULATOR"/>
    <property type="match status" value="1"/>
</dbReference>
<name>F6G1M2_RALS8</name>